<sequence length="149" mass="16627">MRWARTGAFAAKGSAAAPRMTPRRITPGKTSLTYSAKKSVQRGCRAPLTLNGSVTCNVSYSMVAYRRTHAARPFSTPGKMAAPIWPPGRMLRDAVPVRNTVDTISQRPVHFNTHIRFETAGIIDLLTVKRRRDLNITRVQQVISLKKLR</sequence>
<evidence type="ECO:0000313" key="1">
    <source>
        <dbReference type="EMBL" id="CAH2107462.1"/>
    </source>
</evidence>
<comment type="caution">
    <text evidence="1">The sequence shown here is derived from an EMBL/GenBank/DDBJ whole genome shotgun (WGS) entry which is preliminary data.</text>
</comment>
<name>A0AAU9V6R0_EUPED</name>
<organism evidence="1 2">
    <name type="scientific">Euphydryas editha</name>
    <name type="common">Edith's checkerspot</name>
    <dbReference type="NCBI Taxonomy" id="104508"/>
    <lineage>
        <taxon>Eukaryota</taxon>
        <taxon>Metazoa</taxon>
        <taxon>Ecdysozoa</taxon>
        <taxon>Arthropoda</taxon>
        <taxon>Hexapoda</taxon>
        <taxon>Insecta</taxon>
        <taxon>Pterygota</taxon>
        <taxon>Neoptera</taxon>
        <taxon>Endopterygota</taxon>
        <taxon>Lepidoptera</taxon>
        <taxon>Glossata</taxon>
        <taxon>Ditrysia</taxon>
        <taxon>Papilionoidea</taxon>
        <taxon>Nymphalidae</taxon>
        <taxon>Nymphalinae</taxon>
        <taxon>Euphydryas</taxon>
    </lineage>
</organism>
<gene>
    <name evidence="1" type="ORF">EEDITHA_LOCUS21501</name>
</gene>
<proteinExistence type="predicted"/>
<dbReference type="EMBL" id="CAKOGL010000030">
    <property type="protein sequence ID" value="CAH2107462.1"/>
    <property type="molecule type" value="Genomic_DNA"/>
</dbReference>
<protein>
    <submittedName>
        <fullName evidence="1">Uncharacterized protein</fullName>
    </submittedName>
</protein>
<evidence type="ECO:0000313" key="2">
    <source>
        <dbReference type="Proteomes" id="UP001153954"/>
    </source>
</evidence>
<dbReference type="Proteomes" id="UP001153954">
    <property type="component" value="Unassembled WGS sequence"/>
</dbReference>
<accession>A0AAU9V6R0</accession>
<reference evidence="1" key="1">
    <citation type="submission" date="2022-03" db="EMBL/GenBank/DDBJ databases">
        <authorList>
            <person name="Tunstrom K."/>
        </authorList>
    </citation>
    <scope>NUCLEOTIDE SEQUENCE</scope>
</reference>
<keyword evidence="2" id="KW-1185">Reference proteome</keyword>
<dbReference type="AlphaFoldDB" id="A0AAU9V6R0"/>